<dbReference type="KEGG" id="mzh:Mzhil_0730"/>
<name>F7XKJ3_METZD</name>
<proteinExistence type="predicted"/>
<dbReference type="RefSeq" id="WP_013898035.1">
    <property type="nucleotide sequence ID" value="NC_015676.1"/>
</dbReference>
<organism evidence="1 2">
    <name type="scientific">Methanosalsum zhilinae (strain DSM 4017 / NBRC 107636 / OCM 62 / WeN5)</name>
    <name type="common">Methanohalophilus zhilinae</name>
    <dbReference type="NCBI Taxonomy" id="679901"/>
    <lineage>
        <taxon>Archaea</taxon>
        <taxon>Methanobacteriati</taxon>
        <taxon>Methanobacteriota</taxon>
        <taxon>Stenosarchaea group</taxon>
        <taxon>Methanomicrobia</taxon>
        <taxon>Methanosarcinales</taxon>
        <taxon>Methanosarcinaceae</taxon>
        <taxon>Methanosalsum</taxon>
    </lineage>
</organism>
<sequence>MSKKSIEEIIKEHEEEWAKMSDEEMFEQFKKADKRAAEILGDE</sequence>
<dbReference type="GeneID" id="80458005"/>
<dbReference type="Proteomes" id="UP000006622">
    <property type="component" value="Chromosome"/>
</dbReference>
<gene>
    <name evidence="1" type="ordered locus">Mzhil_0730</name>
</gene>
<keyword evidence="2" id="KW-1185">Reference proteome</keyword>
<dbReference type="EMBL" id="CP002101">
    <property type="protein sequence ID" value="AEH60596.1"/>
    <property type="molecule type" value="Genomic_DNA"/>
</dbReference>
<protein>
    <submittedName>
        <fullName evidence="1">Uncharacterized protein</fullName>
    </submittedName>
</protein>
<accession>F7XKJ3</accession>
<dbReference type="HOGENOM" id="CLU_3227893_0_0_2"/>
<dbReference type="AlphaFoldDB" id="F7XKJ3"/>
<reference evidence="1" key="1">
    <citation type="submission" date="2010-07" db="EMBL/GenBank/DDBJ databases">
        <title>The complete genome of Methanosalsum zhilinae DSM 4017.</title>
        <authorList>
            <consortium name="US DOE Joint Genome Institute (JGI-PGF)"/>
            <person name="Lucas S."/>
            <person name="Copeland A."/>
            <person name="Lapidus A."/>
            <person name="Glavina del Rio T."/>
            <person name="Dalin E."/>
            <person name="Tice H."/>
            <person name="Bruce D."/>
            <person name="Goodwin L."/>
            <person name="Pitluck S."/>
            <person name="Kyrpides N."/>
            <person name="Mavromatis K."/>
            <person name="Ovchinnikova G."/>
            <person name="Daligault H."/>
            <person name="Detter J.C."/>
            <person name="Han C."/>
            <person name="Tapia R."/>
            <person name="Larimer F."/>
            <person name="Land M."/>
            <person name="Hauser L."/>
            <person name="Markowitz V."/>
            <person name="Cheng J.-F."/>
            <person name="Hugenholtz P."/>
            <person name="Woyke T."/>
            <person name="Wu D."/>
            <person name="Spring S."/>
            <person name="Schueler E."/>
            <person name="Brambilla E."/>
            <person name="Klenk H.-P."/>
            <person name="Eisen J.A."/>
        </authorList>
    </citation>
    <scope>NUCLEOTIDE SEQUENCE</scope>
    <source>
        <strain evidence="1">DSM 4017</strain>
    </source>
</reference>
<evidence type="ECO:0000313" key="2">
    <source>
        <dbReference type="Proteomes" id="UP000006622"/>
    </source>
</evidence>
<evidence type="ECO:0000313" key="1">
    <source>
        <dbReference type="EMBL" id="AEH60596.1"/>
    </source>
</evidence>